<dbReference type="EMBL" id="CP119325">
    <property type="protein sequence ID" value="WEK29160.1"/>
    <property type="molecule type" value="Genomic_DNA"/>
</dbReference>
<dbReference type="PROSITE" id="PS51257">
    <property type="entry name" value="PROKAR_LIPOPROTEIN"/>
    <property type="match status" value="1"/>
</dbReference>
<feature type="chain" id="PRO_5042567301" description="Lipoprotein" evidence="1">
    <location>
        <begin position="19"/>
        <end position="252"/>
    </location>
</feature>
<evidence type="ECO:0008006" key="4">
    <source>
        <dbReference type="Google" id="ProtNLM"/>
    </source>
</evidence>
<evidence type="ECO:0000313" key="3">
    <source>
        <dbReference type="Proteomes" id="UP001216329"/>
    </source>
</evidence>
<gene>
    <name evidence="2" type="ORF">P0Y58_19910</name>
</gene>
<dbReference type="AlphaFoldDB" id="A0AAJ5WI66"/>
<evidence type="ECO:0000256" key="1">
    <source>
        <dbReference type="SAM" id="SignalP"/>
    </source>
</evidence>
<evidence type="ECO:0000313" key="2">
    <source>
        <dbReference type="EMBL" id="WEK29160.1"/>
    </source>
</evidence>
<proteinExistence type="predicted"/>
<name>A0AAJ5WI66_9PSED</name>
<protein>
    <recommendedName>
        <fullName evidence="4">Lipoprotein</fullName>
    </recommendedName>
</protein>
<sequence>MFRSLSPAIMAAALIALAGCQSRPAAEADKQALKTFVSDMQQVLKLGIATADTGKQVGVVMLDVKLDQHSAPISCKASKAPMKYEMMLPAEQVRSDFKALASMVEAQCWKTIYPVSPESLREKDGTVEVRAPLFVVLPAAAQTLDTPRGQANAQREFFWQHLFRDQPVDSIGRASLYYEANAQGKVQGCLVQIYPHPNRPDDFRLDGKLQAEVNSRCMALDLSTLPGFSADEHGQAKGYSELEYAPWKVGRL</sequence>
<feature type="signal peptide" evidence="1">
    <location>
        <begin position="1"/>
        <end position="18"/>
    </location>
</feature>
<keyword evidence="1" id="KW-0732">Signal</keyword>
<reference evidence="2" key="1">
    <citation type="submission" date="2023-03" db="EMBL/GenBank/DDBJ databases">
        <title>Andean soil-derived lignocellulolytic bacterial consortium as a source of novel taxa and putative plastic-active enzymes.</title>
        <authorList>
            <person name="Diaz-Garcia L."/>
            <person name="Chuvochina M."/>
            <person name="Feuerriegel G."/>
            <person name="Bunk B."/>
            <person name="Sproer C."/>
            <person name="Streit W.R."/>
            <person name="Rodriguez L.M."/>
            <person name="Overmann J."/>
            <person name="Jimenez D.J."/>
        </authorList>
    </citation>
    <scope>NUCLEOTIDE SEQUENCE</scope>
    <source>
        <strain evidence="2">MAG 876</strain>
    </source>
</reference>
<accession>A0AAJ5WI66</accession>
<dbReference type="Proteomes" id="UP001216329">
    <property type="component" value="Chromosome"/>
</dbReference>
<organism evidence="2 3">
    <name type="scientific">Candidatus Pseudomonas phytovorans</name>
    <dbReference type="NCBI Taxonomy" id="3121377"/>
    <lineage>
        <taxon>Bacteria</taxon>
        <taxon>Pseudomonadati</taxon>
        <taxon>Pseudomonadota</taxon>
        <taxon>Gammaproteobacteria</taxon>
        <taxon>Pseudomonadales</taxon>
        <taxon>Pseudomonadaceae</taxon>
        <taxon>Pseudomonas</taxon>
    </lineage>
</organism>